<dbReference type="InterPro" id="IPR019897">
    <property type="entry name" value="RidA_CS"/>
</dbReference>
<protein>
    <submittedName>
        <fullName evidence="2">RidA family protein</fullName>
    </submittedName>
</protein>
<dbReference type="InterPro" id="IPR006056">
    <property type="entry name" value="RidA"/>
</dbReference>
<dbReference type="EMBL" id="RYZS01000001">
    <property type="protein sequence ID" value="RVU93920.1"/>
    <property type="molecule type" value="Genomic_DNA"/>
</dbReference>
<reference evidence="2 3" key="1">
    <citation type="submission" date="2018-12" db="EMBL/GenBank/DDBJ databases">
        <title>A novel vanA-carrying plasmid in a clinical isolate of Enterococcus avium.</title>
        <authorList>
            <person name="Bernasconi O.J."/>
            <person name="Luzzaro F."/>
            <person name="Endimiani A."/>
        </authorList>
    </citation>
    <scope>NUCLEOTIDE SEQUENCE [LARGE SCALE GENOMIC DNA]</scope>
    <source>
        <strain evidence="2 3">LC0559/18</strain>
    </source>
</reference>
<organism evidence="2 3">
    <name type="scientific">Enterococcus avium</name>
    <name type="common">Streptococcus avium</name>
    <dbReference type="NCBI Taxonomy" id="33945"/>
    <lineage>
        <taxon>Bacteria</taxon>
        <taxon>Bacillati</taxon>
        <taxon>Bacillota</taxon>
        <taxon>Bacilli</taxon>
        <taxon>Lactobacillales</taxon>
        <taxon>Enterococcaceae</taxon>
        <taxon>Enterococcus</taxon>
    </lineage>
</organism>
<dbReference type="Proteomes" id="UP000288388">
    <property type="component" value="Unassembled WGS sequence"/>
</dbReference>
<dbReference type="FunFam" id="3.30.1330.40:FF:000001">
    <property type="entry name" value="L-PSP family endoribonuclease"/>
    <property type="match status" value="1"/>
</dbReference>
<dbReference type="PANTHER" id="PTHR11803">
    <property type="entry name" value="2-IMINOBUTANOATE/2-IMINOPROPANOATE DEAMINASE RIDA"/>
    <property type="match status" value="1"/>
</dbReference>
<dbReference type="PROSITE" id="PS01094">
    <property type="entry name" value="UPF0076"/>
    <property type="match status" value="1"/>
</dbReference>
<gene>
    <name evidence="2" type="ORF">EK398_03050</name>
</gene>
<proteinExistence type="inferred from homology"/>
<sequence>MENNVTEVNFQEKSVCTVETTEAPQAIGPYVQAKVVNGMLYASGQIALDPVSGELVGETIEDQTYQVLRNVGGVLKAVGVDYDKVVKTTCFLKNMSDFAAFNQIYASFFDKEKPSRSCVGVANLPKDALVEVEIIAVIE</sequence>
<dbReference type="Pfam" id="PF01042">
    <property type="entry name" value="Ribonuc_L-PSP"/>
    <property type="match status" value="1"/>
</dbReference>
<name>A0A437UJU7_ENTAV</name>
<accession>A0A437UJU7</accession>
<comment type="similarity">
    <text evidence="1">Belongs to the RutC family.</text>
</comment>
<dbReference type="InterPro" id="IPR035959">
    <property type="entry name" value="RutC-like_sf"/>
</dbReference>
<dbReference type="GO" id="GO:0019239">
    <property type="term" value="F:deaminase activity"/>
    <property type="evidence" value="ECO:0007669"/>
    <property type="project" value="TreeGrafter"/>
</dbReference>
<dbReference type="Gene3D" id="3.30.1330.40">
    <property type="entry name" value="RutC-like"/>
    <property type="match status" value="1"/>
</dbReference>
<evidence type="ECO:0000313" key="3">
    <source>
        <dbReference type="Proteomes" id="UP000288388"/>
    </source>
</evidence>
<dbReference type="CDD" id="cd00448">
    <property type="entry name" value="YjgF_YER057c_UK114_family"/>
    <property type="match status" value="1"/>
</dbReference>
<dbReference type="PANTHER" id="PTHR11803:SF58">
    <property type="entry name" value="PROTEIN HMF1-RELATED"/>
    <property type="match status" value="1"/>
</dbReference>
<evidence type="ECO:0000256" key="1">
    <source>
        <dbReference type="ARBA" id="ARBA00010552"/>
    </source>
</evidence>
<comment type="caution">
    <text evidence="2">The sequence shown here is derived from an EMBL/GenBank/DDBJ whole genome shotgun (WGS) entry which is preliminary data.</text>
</comment>
<dbReference type="NCBIfam" id="TIGR00004">
    <property type="entry name" value="Rid family detoxifying hydrolase"/>
    <property type="match status" value="1"/>
</dbReference>
<dbReference type="InterPro" id="IPR006175">
    <property type="entry name" value="YjgF/YER057c/UK114"/>
</dbReference>
<dbReference type="AlphaFoldDB" id="A0A437UJU7"/>
<dbReference type="GO" id="GO:0005829">
    <property type="term" value="C:cytosol"/>
    <property type="evidence" value="ECO:0007669"/>
    <property type="project" value="TreeGrafter"/>
</dbReference>
<dbReference type="SUPFAM" id="SSF55298">
    <property type="entry name" value="YjgF-like"/>
    <property type="match status" value="1"/>
</dbReference>
<dbReference type="RefSeq" id="WP_127978228.1">
    <property type="nucleotide sequence ID" value="NZ_RYZS01000001.1"/>
</dbReference>
<evidence type="ECO:0000313" key="2">
    <source>
        <dbReference type="EMBL" id="RVU93920.1"/>
    </source>
</evidence>